<dbReference type="Proteomes" id="UP000757232">
    <property type="component" value="Unassembled WGS sequence"/>
</dbReference>
<proteinExistence type="predicted"/>
<comment type="caution">
    <text evidence="2">The sequence shown here is derived from an EMBL/GenBank/DDBJ whole genome shotgun (WGS) entry which is preliminary data.</text>
</comment>
<accession>A0A9Q5I0T3</accession>
<reference evidence="2" key="1">
    <citation type="submission" date="2016-06" db="EMBL/GenBank/DDBJ databases">
        <title>Draft Genome sequence of the fungus Inonotus baumii.</title>
        <authorList>
            <person name="Zhu H."/>
            <person name="Lin W."/>
        </authorList>
    </citation>
    <scope>NUCLEOTIDE SEQUENCE</scope>
    <source>
        <strain evidence="2">821</strain>
    </source>
</reference>
<feature type="compositionally biased region" description="Basic and acidic residues" evidence="1">
    <location>
        <begin position="195"/>
        <end position="214"/>
    </location>
</feature>
<name>A0A9Q5I0T3_SANBA</name>
<protein>
    <submittedName>
        <fullName evidence="2">Uncharacterized protein</fullName>
    </submittedName>
</protein>
<feature type="region of interest" description="Disordered" evidence="1">
    <location>
        <begin position="195"/>
        <end position="225"/>
    </location>
</feature>
<gene>
    <name evidence="2" type="ORF">A7U60_g3189</name>
</gene>
<evidence type="ECO:0000313" key="3">
    <source>
        <dbReference type="Proteomes" id="UP000757232"/>
    </source>
</evidence>
<feature type="region of interest" description="Disordered" evidence="1">
    <location>
        <begin position="1"/>
        <end position="34"/>
    </location>
</feature>
<keyword evidence="3" id="KW-1185">Reference proteome</keyword>
<feature type="region of interest" description="Disordered" evidence="1">
    <location>
        <begin position="90"/>
        <end position="113"/>
    </location>
</feature>
<evidence type="ECO:0000313" key="2">
    <source>
        <dbReference type="EMBL" id="OCB89591.1"/>
    </source>
</evidence>
<dbReference type="EMBL" id="LNZH02000152">
    <property type="protein sequence ID" value="OCB89591.1"/>
    <property type="molecule type" value="Genomic_DNA"/>
</dbReference>
<evidence type="ECO:0000256" key="1">
    <source>
        <dbReference type="SAM" id="MobiDB-lite"/>
    </source>
</evidence>
<organism evidence="2 3">
    <name type="scientific">Sanghuangporus baumii</name>
    <name type="common">Phellinus baumii</name>
    <dbReference type="NCBI Taxonomy" id="108892"/>
    <lineage>
        <taxon>Eukaryota</taxon>
        <taxon>Fungi</taxon>
        <taxon>Dikarya</taxon>
        <taxon>Basidiomycota</taxon>
        <taxon>Agaricomycotina</taxon>
        <taxon>Agaricomycetes</taxon>
        <taxon>Hymenochaetales</taxon>
        <taxon>Hymenochaetaceae</taxon>
        <taxon>Sanghuangporus</taxon>
    </lineage>
</organism>
<feature type="compositionally biased region" description="Polar residues" evidence="1">
    <location>
        <begin position="24"/>
        <end position="34"/>
    </location>
</feature>
<dbReference type="AlphaFoldDB" id="A0A9Q5I0T3"/>
<sequence>MCLARSTGTSRSRVQVTAPRRNRNQTSTKGQKDNQTVKYFPREFLKVPLKPQGIRTRHAICDTRSSQLSSHPTSSRIRLALKEIFRTSLPDSLSPRRSPESRNAKSKKPSARIPPAIFILSHSSAPVIEQPTSCTSHASSDYSADASSISTELSDASESDRIADANFDSEEEARIFEVDKARIIGWLCGMDTWDLSDKNERDETDTKFSPEKTHSPSSKRRHVTELDSEVEFLGTTEEPKESINDSLAARSTESPTGLLGSEIICDPSRALSMVSDDIQRTDIAILNDATILDQLEEVKDQPCGTLAQSDETIMEIDEFDCHEPDYEDDVNMLEDDFEERLYDYLVHGTAVATWDIAKRCLKAVDVLEPKKALHRTSDKATKVQRRFHPYAHSAGSHSNKECGSTSTDPFVDHFASYELRWKQINDDPEQTLAFADIPWPIFPVVNSPEDVTEDRIDDFFQFIRFSGDIGCMSRPLTRLKKIAHCEVVKRWCLDKFTKSILPRIIDPKEKQSARFAASTVEGYLSRLKNL</sequence>
<feature type="compositionally biased region" description="Polar residues" evidence="1">
    <location>
        <begin position="1"/>
        <end position="15"/>
    </location>
</feature>